<sequence length="141" mass="15292">MNPQITDLTVAELRDLNRVSREDARAALLTATNPQPDRVAARSGRYIPDVRAAAQDLCETGDLQLIRGRYERSTPTSVDLDAAIARLTGIRFTGLEIAKLMGITGPDAYQDVDRLLDARAATVGDIRRATSVGGLSIWSRA</sequence>
<evidence type="ECO:0000313" key="2">
    <source>
        <dbReference type="Proteomes" id="UP000644548"/>
    </source>
</evidence>
<accession>A0ABQ2S323</accession>
<evidence type="ECO:0000313" key="1">
    <source>
        <dbReference type="EMBL" id="GGR84359.1"/>
    </source>
</evidence>
<dbReference type="EMBL" id="BMQN01000001">
    <property type="protein sequence ID" value="GGR84359.1"/>
    <property type="molecule type" value="Genomic_DNA"/>
</dbReference>
<gene>
    <name evidence="1" type="ORF">GCM10008960_09240</name>
</gene>
<protein>
    <submittedName>
        <fullName evidence="1">Uncharacterized protein</fullName>
    </submittedName>
</protein>
<proteinExistence type="predicted"/>
<dbReference type="Proteomes" id="UP000644548">
    <property type="component" value="Unassembled WGS sequence"/>
</dbReference>
<keyword evidence="2" id="KW-1185">Reference proteome</keyword>
<name>A0ABQ2S323_9DEIO</name>
<dbReference type="RefSeq" id="WP_189071924.1">
    <property type="nucleotide sequence ID" value="NZ_BMQN01000001.1"/>
</dbReference>
<organism evidence="1 2">
    <name type="scientific">Deinococcus sedimenti</name>
    <dbReference type="NCBI Taxonomy" id="1867090"/>
    <lineage>
        <taxon>Bacteria</taxon>
        <taxon>Thermotogati</taxon>
        <taxon>Deinococcota</taxon>
        <taxon>Deinococci</taxon>
        <taxon>Deinococcales</taxon>
        <taxon>Deinococcaceae</taxon>
        <taxon>Deinococcus</taxon>
    </lineage>
</organism>
<reference evidence="2" key="1">
    <citation type="journal article" date="2019" name="Int. J. Syst. Evol. Microbiol.">
        <title>The Global Catalogue of Microorganisms (GCM) 10K type strain sequencing project: providing services to taxonomists for standard genome sequencing and annotation.</title>
        <authorList>
            <consortium name="The Broad Institute Genomics Platform"/>
            <consortium name="The Broad Institute Genome Sequencing Center for Infectious Disease"/>
            <person name="Wu L."/>
            <person name="Ma J."/>
        </authorList>
    </citation>
    <scope>NUCLEOTIDE SEQUENCE [LARGE SCALE GENOMIC DNA]</scope>
    <source>
        <strain evidence="2">JCM 31405</strain>
    </source>
</reference>
<comment type="caution">
    <text evidence="1">The sequence shown here is derived from an EMBL/GenBank/DDBJ whole genome shotgun (WGS) entry which is preliminary data.</text>
</comment>